<keyword evidence="1" id="KW-0472">Membrane</keyword>
<proteinExistence type="predicted"/>
<evidence type="ECO:0000256" key="1">
    <source>
        <dbReference type="SAM" id="Phobius"/>
    </source>
</evidence>
<keyword evidence="1" id="KW-1133">Transmembrane helix</keyword>
<accession>A0A1A0HG38</accession>
<organism evidence="2 3">
    <name type="scientific">Metschnikowia bicuspidata var. bicuspidata NRRL YB-4993</name>
    <dbReference type="NCBI Taxonomy" id="869754"/>
    <lineage>
        <taxon>Eukaryota</taxon>
        <taxon>Fungi</taxon>
        <taxon>Dikarya</taxon>
        <taxon>Ascomycota</taxon>
        <taxon>Saccharomycotina</taxon>
        <taxon>Pichiomycetes</taxon>
        <taxon>Metschnikowiaceae</taxon>
        <taxon>Metschnikowia</taxon>
    </lineage>
</organism>
<keyword evidence="1" id="KW-0812">Transmembrane</keyword>
<evidence type="ECO:0000313" key="2">
    <source>
        <dbReference type="EMBL" id="OBA22950.1"/>
    </source>
</evidence>
<comment type="caution">
    <text evidence="2">The sequence shown here is derived from an EMBL/GenBank/DDBJ whole genome shotgun (WGS) entry which is preliminary data.</text>
</comment>
<dbReference type="EMBL" id="LXTC01000001">
    <property type="protein sequence ID" value="OBA22950.1"/>
    <property type="molecule type" value="Genomic_DNA"/>
</dbReference>
<gene>
    <name evidence="2" type="ORF">METBIDRAFT_29509</name>
</gene>
<dbReference type="Proteomes" id="UP000092555">
    <property type="component" value="Unassembled WGS sequence"/>
</dbReference>
<evidence type="ECO:0000313" key="3">
    <source>
        <dbReference type="Proteomes" id="UP000092555"/>
    </source>
</evidence>
<keyword evidence="3" id="KW-1185">Reference proteome</keyword>
<name>A0A1A0HG38_9ASCO</name>
<feature type="transmembrane region" description="Helical" evidence="1">
    <location>
        <begin position="68"/>
        <end position="92"/>
    </location>
</feature>
<dbReference type="GeneID" id="30028396"/>
<protein>
    <submittedName>
        <fullName evidence="2">Uncharacterized protein</fullName>
    </submittedName>
</protein>
<sequence length="95" mass="10813">MREIGCARPSLDTLVSRVCASIATAFRWTHGPKLDVRVHGSTDGSDTLAIRMTNLVLLAQRSAKHRALFPHFVSFILIQYLFYFMFILFSFWGSC</sequence>
<dbReference type="RefSeq" id="XP_018713431.1">
    <property type="nucleotide sequence ID" value="XM_018855420.1"/>
</dbReference>
<reference evidence="2 3" key="1">
    <citation type="submission" date="2016-05" db="EMBL/GenBank/DDBJ databases">
        <title>Comparative genomics of biotechnologically important yeasts.</title>
        <authorList>
            <consortium name="DOE Joint Genome Institute"/>
            <person name="Riley R."/>
            <person name="Haridas S."/>
            <person name="Wolfe K.H."/>
            <person name="Lopes M.R."/>
            <person name="Hittinger C.T."/>
            <person name="Goker M."/>
            <person name="Salamov A."/>
            <person name="Wisecaver J."/>
            <person name="Long T.M."/>
            <person name="Aerts A.L."/>
            <person name="Barry K."/>
            <person name="Choi C."/>
            <person name="Clum A."/>
            <person name="Coughlan A.Y."/>
            <person name="Deshpande S."/>
            <person name="Douglass A.P."/>
            <person name="Hanson S.J."/>
            <person name="Klenk H.-P."/>
            <person name="LaButti K."/>
            <person name="Lapidus A."/>
            <person name="Lindquist E."/>
            <person name="Lipzen A."/>
            <person name="Meier-kolthoff J.P."/>
            <person name="Ohm R.A."/>
            <person name="Otillar R.P."/>
            <person name="Pangilinan J."/>
            <person name="Peng Y."/>
            <person name="Rokas A."/>
            <person name="Rosa C.A."/>
            <person name="Scheuner C."/>
            <person name="Sibirny A.A."/>
            <person name="Slot J.C."/>
            <person name="Stielow J.B."/>
            <person name="Sun H."/>
            <person name="Kurtzman C.P."/>
            <person name="Blackwell M."/>
            <person name="Grigoriev I.V."/>
            <person name="Jeffries T.W."/>
        </authorList>
    </citation>
    <scope>NUCLEOTIDE SEQUENCE [LARGE SCALE GENOMIC DNA]</scope>
    <source>
        <strain evidence="2 3">NRRL YB-4993</strain>
    </source>
</reference>
<dbReference type="AlphaFoldDB" id="A0A1A0HG38"/>